<dbReference type="EMBL" id="MU002833">
    <property type="protein sequence ID" value="KAF2785582.1"/>
    <property type="molecule type" value="Genomic_DNA"/>
</dbReference>
<organism evidence="3 4">
    <name type="scientific">Melanomma pulvis-pyrius CBS 109.77</name>
    <dbReference type="NCBI Taxonomy" id="1314802"/>
    <lineage>
        <taxon>Eukaryota</taxon>
        <taxon>Fungi</taxon>
        <taxon>Dikarya</taxon>
        <taxon>Ascomycota</taxon>
        <taxon>Pezizomycotina</taxon>
        <taxon>Dothideomycetes</taxon>
        <taxon>Pleosporomycetidae</taxon>
        <taxon>Pleosporales</taxon>
        <taxon>Melanommataceae</taxon>
        <taxon>Melanomma</taxon>
    </lineage>
</organism>
<dbReference type="InterPro" id="IPR053137">
    <property type="entry name" value="NLR-like"/>
</dbReference>
<dbReference type="InterPro" id="IPR002182">
    <property type="entry name" value="NB-ARC"/>
</dbReference>
<dbReference type="GO" id="GO:0043531">
    <property type="term" value="F:ADP binding"/>
    <property type="evidence" value="ECO:0007669"/>
    <property type="project" value="InterPro"/>
</dbReference>
<dbReference type="PANTHER" id="PTHR46082:SF11">
    <property type="entry name" value="AAA+ ATPASE DOMAIN-CONTAINING PROTEIN-RELATED"/>
    <property type="match status" value="1"/>
</dbReference>
<dbReference type="Pfam" id="PF00931">
    <property type="entry name" value="NB-ARC"/>
    <property type="match status" value="1"/>
</dbReference>
<dbReference type="Gene3D" id="3.40.50.1580">
    <property type="entry name" value="Nucleoside phosphorylase domain"/>
    <property type="match status" value="1"/>
</dbReference>
<feature type="domain" description="NB-ARC" evidence="1">
    <location>
        <begin position="347"/>
        <end position="520"/>
    </location>
</feature>
<evidence type="ECO:0000313" key="3">
    <source>
        <dbReference type="EMBL" id="KAF2785582.1"/>
    </source>
</evidence>
<dbReference type="Gene3D" id="3.40.50.300">
    <property type="entry name" value="P-loop containing nucleotide triphosphate hydrolases"/>
    <property type="match status" value="1"/>
</dbReference>
<dbReference type="Pfam" id="PF13424">
    <property type="entry name" value="TPR_12"/>
    <property type="match status" value="1"/>
</dbReference>
<keyword evidence="4" id="KW-1185">Reference proteome</keyword>
<dbReference type="Pfam" id="PF01048">
    <property type="entry name" value="PNP_UDP_1"/>
    <property type="match status" value="1"/>
</dbReference>
<dbReference type="PANTHER" id="PTHR46082">
    <property type="entry name" value="ATP/GTP-BINDING PROTEIN-RELATED"/>
    <property type="match status" value="1"/>
</dbReference>
<evidence type="ECO:0000259" key="1">
    <source>
        <dbReference type="Pfam" id="PF00931"/>
    </source>
</evidence>
<dbReference type="SUPFAM" id="SSF53167">
    <property type="entry name" value="Purine and uridine phosphorylases"/>
    <property type="match status" value="1"/>
</dbReference>
<dbReference type="SUPFAM" id="SSF48452">
    <property type="entry name" value="TPR-like"/>
    <property type="match status" value="1"/>
</dbReference>
<dbReference type="GO" id="GO:0003824">
    <property type="term" value="F:catalytic activity"/>
    <property type="evidence" value="ECO:0007669"/>
    <property type="project" value="InterPro"/>
</dbReference>
<dbReference type="Gene3D" id="1.25.40.10">
    <property type="entry name" value="Tetratricopeptide repeat domain"/>
    <property type="match status" value="1"/>
</dbReference>
<evidence type="ECO:0000313" key="4">
    <source>
        <dbReference type="Proteomes" id="UP000799757"/>
    </source>
</evidence>
<dbReference type="Proteomes" id="UP000799757">
    <property type="component" value="Unassembled WGS sequence"/>
</dbReference>
<dbReference type="AlphaFoldDB" id="A0A6A6WNC2"/>
<gene>
    <name evidence="3" type="ORF">K505DRAFT_330920</name>
</gene>
<reference evidence="3" key="1">
    <citation type="journal article" date="2020" name="Stud. Mycol.">
        <title>101 Dothideomycetes genomes: a test case for predicting lifestyles and emergence of pathogens.</title>
        <authorList>
            <person name="Haridas S."/>
            <person name="Albert R."/>
            <person name="Binder M."/>
            <person name="Bloem J."/>
            <person name="Labutti K."/>
            <person name="Salamov A."/>
            <person name="Andreopoulos B."/>
            <person name="Baker S."/>
            <person name="Barry K."/>
            <person name="Bills G."/>
            <person name="Bluhm B."/>
            <person name="Cannon C."/>
            <person name="Castanera R."/>
            <person name="Culley D."/>
            <person name="Daum C."/>
            <person name="Ezra D."/>
            <person name="Gonzalez J."/>
            <person name="Henrissat B."/>
            <person name="Kuo A."/>
            <person name="Liang C."/>
            <person name="Lipzen A."/>
            <person name="Lutzoni F."/>
            <person name="Magnuson J."/>
            <person name="Mondo S."/>
            <person name="Nolan M."/>
            <person name="Ohm R."/>
            <person name="Pangilinan J."/>
            <person name="Park H.-J."/>
            <person name="Ramirez L."/>
            <person name="Alfaro M."/>
            <person name="Sun H."/>
            <person name="Tritt A."/>
            <person name="Yoshinaga Y."/>
            <person name="Zwiers L.-H."/>
            <person name="Turgeon B."/>
            <person name="Goodwin S."/>
            <person name="Spatafora J."/>
            <person name="Crous P."/>
            <person name="Grigoriev I."/>
        </authorList>
    </citation>
    <scope>NUCLEOTIDE SEQUENCE</scope>
    <source>
        <strain evidence="3">CBS 109.77</strain>
    </source>
</reference>
<protein>
    <submittedName>
        <fullName evidence="3">Purine and uridine phosphorylase</fullName>
    </submittedName>
</protein>
<dbReference type="SUPFAM" id="SSF52540">
    <property type="entry name" value="P-loop containing nucleoside triphosphate hydrolases"/>
    <property type="match status" value="1"/>
</dbReference>
<sequence>MSRTLRREDYTVGWICALPVELAAAQEMLDEEHNDLNRDLGDNDENLYALGSIGGHNVVIVCLPAGRIGNNPAAAVAMQMRSTFKGIRFGMMVGIGGGVPSAEVDIRLGDVVVSQPHLTFSGVVQYDIGKATPSGFERTGSLNSPPQVLLGAVARVRANEFRGKGSLSKHVSKFDHIPKFQRSKTGPDVLFEAAYDHVGGQTCNLCNTDKQENRQRRESEEDVVVHYGTIASGNQVIRNAAERDRVSAELGGVLCFEMEAAGLMNSFPCLVIRGICDYADSHKNKKWQAYAAGTAAAFAKEVLSVIPPADVAKAHTVEEAIRGANSCATTPTYYIPFPKNRYFVGRKYELDVLMQKLMVNRNCQKMSVVGLGGTGKTQIALQFAYAVKETWPDFSIFWMPALSMETFEQACADIARALGISQAENREEDAKELVRQHLSVPRAGRWLLVLDNADDQEILFGTEQSKGIVGYLPESEEGVVVLTTRTLKVAVSLTRVDVMELGAMNQQDAADFLEKSLIRRELLRDRATTSELLDELTYLPLAIAQAAAYLNMNRLSIVKYLQLLQNTEQDIVSLMSRDFYDGTRYKNTANAVATTWVVSFSQIRERDSTAADLLAFMSCVEWKALPRSLLPSVLPEERMVAAIGTLCGYSFLARRDNNDREKEEGGEEWYDIHRLVHLATRIWISQGTDMAEVTEKAVRHVAEIFPSDDYVNRAMFRAYLPHALRLLENMRDWDIKEKSDLCLWVGRCLRFDGRIREAVKWLEESCRWRNRLDEDNSDLLFSQHALAIAYEADGQIKKAVELLEHVVAVEKVLAEEHPDRLA</sequence>
<evidence type="ECO:0000259" key="2">
    <source>
        <dbReference type="Pfam" id="PF01048"/>
    </source>
</evidence>
<dbReference type="InterPro" id="IPR011990">
    <property type="entry name" value="TPR-like_helical_dom_sf"/>
</dbReference>
<dbReference type="InterPro" id="IPR000845">
    <property type="entry name" value="Nucleoside_phosphorylase_d"/>
</dbReference>
<name>A0A6A6WNC2_9PLEO</name>
<feature type="non-terminal residue" evidence="3">
    <location>
        <position position="822"/>
    </location>
</feature>
<dbReference type="InterPro" id="IPR027417">
    <property type="entry name" value="P-loop_NTPase"/>
</dbReference>
<feature type="domain" description="Nucleoside phosphorylase" evidence="2">
    <location>
        <begin position="12"/>
        <end position="302"/>
    </location>
</feature>
<accession>A0A6A6WNC2</accession>
<dbReference type="InterPro" id="IPR035994">
    <property type="entry name" value="Nucleoside_phosphorylase_sf"/>
</dbReference>
<proteinExistence type="predicted"/>
<dbReference type="OrthoDB" id="20872at2759"/>
<dbReference type="GO" id="GO:0009116">
    <property type="term" value="P:nucleoside metabolic process"/>
    <property type="evidence" value="ECO:0007669"/>
    <property type="project" value="InterPro"/>
</dbReference>